<dbReference type="GO" id="GO:0000287">
    <property type="term" value="F:magnesium ion binding"/>
    <property type="evidence" value="ECO:0007669"/>
    <property type="project" value="TreeGrafter"/>
</dbReference>
<keyword evidence="3" id="KW-0663">Pyridoxal phosphate</keyword>
<evidence type="ECO:0000256" key="3">
    <source>
        <dbReference type="ARBA" id="ARBA00022898"/>
    </source>
</evidence>
<dbReference type="GO" id="GO:0030170">
    <property type="term" value="F:pyridoxal phosphate binding"/>
    <property type="evidence" value="ECO:0007669"/>
    <property type="project" value="TreeGrafter"/>
</dbReference>
<evidence type="ECO:0000313" key="8">
    <source>
        <dbReference type="Proteomes" id="UP000002700"/>
    </source>
</evidence>
<evidence type="ECO:0000313" key="7">
    <source>
        <dbReference type="EMBL" id="ABA50930.1"/>
    </source>
</evidence>
<feature type="region of interest" description="Disordered" evidence="5">
    <location>
        <begin position="1"/>
        <end position="34"/>
    </location>
</feature>
<sequence>MSAVARRQENPSEKAHSVDRRRSTGPRRCERRPGARVDRCRHRGADRAGVPGLCRAAARLLRAASAARRLCAGARVLRAARRRGRRRLLRPPVLASLPRLLWPPILALLIDKPMRRPAGGASGAPARHGDVRAAPFSFQVAARGARSWDNGPFLVQRVFALAAMSVQSASDLILPTFDDVTDAAARLAGVAHRTPVLTSSTADARAGATIFFKCENFQRMGAFKFRGAYNAISHFDAEQRRAGVLTYSSGNHAQAIALAARLAGIRATIVMPHDAPAAKVAATKGYGGEVITYDRYTESREEIGARLAQERGMTLVPPYDHPHVIAGQGTAAKELIDEVGELDMLVAPLGGGGLIAGTALSAAALSAGCAVIGVEPEAGNDAQQSLERGEVVRIPVPRTIADGAASTHVGAYNFPVIQRLVKRIVTASDAQLVDTMRFFAERMKLVVEPTGCLGAAAVLDGVLPVAGRRIGVILSGGNVDLARYGEFLRG</sequence>
<dbReference type="AlphaFoldDB" id="Q3JPM2"/>
<reference evidence="7 8" key="1">
    <citation type="submission" date="2005-09" db="EMBL/GenBank/DDBJ databases">
        <authorList>
            <person name="Woods D.E."/>
            <person name="Nierman W.C."/>
        </authorList>
    </citation>
    <scope>NUCLEOTIDE SEQUENCE [LARGE SCALE GENOMIC DNA]</scope>
    <source>
        <strain evidence="7 8">1710b</strain>
    </source>
</reference>
<comment type="cofactor">
    <cofactor evidence="1">
        <name>pyridoxal 5'-phosphate</name>
        <dbReference type="ChEBI" id="CHEBI:597326"/>
    </cofactor>
</comment>
<dbReference type="EMBL" id="CP000124">
    <property type="protein sequence ID" value="ABA50930.1"/>
    <property type="molecule type" value="Genomic_DNA"/>
</dbReference>
<name>Q3JPM2_BURP1</name>
<evidence type="ECO:0000259" key="6">
    <source>
        <dbReference type="Pfam" id="PF00291"/>
    </source>
</evidence>
<dbReference type="PANTHER" id="PTHR43050">
    <property type="entry name" value="SERINE / THREONINE RACEMASE FAMILY MEMBER"/>
    <property type="match status" value="1"/>
</dbReference>
<dbReference type="InterPro" id="IPR036052">
    <property type="entry name" value="TrpB-like_PALP_sf"/>
</dbReference>
<dbReference type="NCBIfam" id="NF005454">
    <property type="entry name" value="PRK07048.1"/>
    <property type="match status" value="1"/>
</dbReference>
<proteinExistence type="inferred from homology"/>
<dbReference type="GO" id="GO:0004794">
    <property type="term" value="F:threonine deaminase activity"/>
    <property type="evidence" value="ECO:0007669"/>
    <property type="project" value="UniProtKB-EC"/>
</dbReference>
<evidence type="ECO:0000256" key="2">
    <source>
        <dbReference type="ARBA" id="ARBA00010869"/>
    </source>
</evidence>
<dbReference type="GO" id="GO:0018114">
    <property type="term" value="F:threonine racemase activity"/>
    <property type="evidence" value="ECO:0007669"/>
    <property type="project" value="TreeGrafter"/>
</dbReference>
<evidence type="ECO:0000256" key="5">
    <source>
        <dbReference type="SAM" id="MobiDB-lite"/>
    </source>
</evidence>
<feature type="domain" description="Tryptophan synthase beta chain-like PALP" evidence="6">
    <location>
        <begin position="192"/>
        <end position="476"/>
    </location>
</feature>
<dbReference type="Proteomes" id="UP000002700">
    <property type="component" value="Chromosome I"/>
</dbReference>
<dbReference type="Pfam" id="PF00291">
    <property type="entry name" value="PALP"/>
    <property type="match status" value="1"/>
</dbReference>
<organism evidence="7 8">
    <name type="scientific">Burkholderia pseudomallei (strain 1710b)</name>
    <dbReference type="NCBI Taxonomy" id="320372"/>
    <lineage>
        <taxon>Bacteria</taxon>
        <taxon>Pseudomonadati</taxon>
        <taxon>Pseudomonadota</taxon>
        <taxon>Betaproteobacteria</taxon>
        <taxon>Burkholderiales</taxon>
        <taxon>Burkholderiaceae</taxon>
        <taxon>Burkholderia</taxon>
        <taxon>pseudomallei group</taxon>
    </lineage>
</organism>
<dbReference type="HOGENOM" id="CLU_556304_0_0_4"/>
<dbReference type="GO" id="GO:0030378">
    <property type="term" value="F:serine racemase activity"/>
    <property type="evidence" value="ECO:0007669"/>
    <property type="project" value="TreeGrafter"/>
</dbReference>
<dbReference type="GO" id="GO:0070179">
    <property type="term" value="P:D-serine biosynthetic process"/>
    <property type="evidence" value="ECO:0007669"/>
    <property type="project" value="TreeGrafter"/>
</dbReference>
<dbReference type="KEGG" id="bpm:BURPS1710b_3108"/>
<dbReference type="GO" id="GO:0005524">
    <property type="term" value="F:ATP binding"/>
    <property type="evidence" value="ECO:0007669"/>
    <property type="project" value="TreeGrafter"/>
</dbReference>
<dbReference type="GO" id="GO:0003941">
    <property type="term" value="F:L-serine ammonia-lyase activity"/>
    <property type="evidence" value="ECO:0007669"/>
    <property type="project" value="TreeGrafter"/>
</dbReference>
<protein>
    <submittedName>
        <fullName evidence="7">Serine/threonine dehydratase family protein</fullName>
        <ecNumber evidence="7">4.3.1.19</ecNumber>
    </submittedName>
</protein>
<comment type="similarity">
    <text evidence="2">Belongs to the serine/threonine dehydratase family.</text>
</comment>
<dbReference type="FunFam" id="3.40.50.1100:FF:000007">
    <property type="entry name" value="L-threonine dehydratase catabolic TdcB"/>
    <property type="match status" value="1"/>
</dbReference>
<dbReference type="InterPro" id="IPR001926">
    <property type="entry name" value="TrpB-like_PALP"/>
</dbReference>
<keyword evidence="4 7" id="KW-0456">Lyase</keyword>
<dbReference type="EnsemblBacteria" id="ABA50930">
    <property type="protein sequence ID" value="ABA50930"/>
    <property type="gene ID" value="BURPS1710b_3108"/>
</dbReference>
<dbReference type="PANTHER" id="PTHR43050:SF1">
    <property type="entry name" value="SERINE RACEMASE"/>
    <property type="match status" value="1"/>
</dbReference>
<dbReference type="EC" id="4.3.1.19" evidence="7"/>
<dbReference type="SUPFAM" id="SSF53686">
    <property type="entry name" value="Tryptophan synthase beta subunit-like PLP-dependent enzymes"/>
    <property type="match status" value="1"/>
</dbReference>
<accession>Q3JPM2</accession>
<evidence type="ECO:0000256" key="4">
    <source>
        <dbReference type="ARBA" id="ARBA00023239"/>
    </source>
</evidence>
<dbReference type="FunFam" id="3.40.50.1100:FF:000005">
    <property type="entry name" value="Threonine dehydratase catabolic"/>
    <property type="match status" value="1"/>
</dbReference>
<dbReference type="Gene3D" id="3.40.50.1100">
    <property type="match status" value="2"/>
</dbReference>
<gene>
    <name evidence="7" type="ordered locus">BURPS1710b_3108</name>
</gene>
<evidence type="ECO:0000256" key="1">
    <source>
        <dbReference type="ARBA" id="ARBA00001933"/>
    </source>
</evidence>
<dbReference type="CDD" id="cd01562">
    <property type="entry name" value="Thr-dehyd"/>
    <property type="match status" value="1"/>
</dbReference>